<evidence type="ECO:0000313" key="2">
    <source>
        <dbReference type="Proteomes" id="UP000235036"/>
    </source>
</evidence>
<dbReference type="EMBL" id="NRQW01000305">
    <property type="protein sequence ID" value="PLZ89055.1"/>
    <property type="molecule type" value="Genomic_DNA"/>
</dbReference>
<keyword evidence="2" id="KW-1185">Reference proteome</keyword>
<name>A0A2N6K288_FISMU</name>
<protein>
    <submittedName>
        <fullName evidence="1">Uncharacterized protein</fullName>
    </submittedName>
</protein>
<gene>
    <name evidence="1" type="ORF">CEN44_14080</name>
</gene>
<sequence length="67" mass="7858">MIGWPDPRLFKKVGDLTLQKSQNLCGRVLQQNTQACAFYERHGFKAGKQGINQINNQPNIEYHWRDR</sequence>
<evidence type="ECO:0000313" key="1">
    <source>
        <dbReference type="EMBL" id="PLZ89055.1"/>
    </source>
</evidence>
<accession>A0A2N6K288</accession>
<dbReference type="AlphaFoldDB" id="A0A2N6K288"/>
<comment type="caution">
    <text evidence="1">The sequence shown here is derived from an EMBL/GenBank/DDBJ whole genome shotgun (WGS) entry which is preliminary data.</text>
</comment>
<reference evidence="1 2" key="1">
    <citation type="submission" date="2017-08" db="EMBL/GenBank/DDBJ databases">
        <title>Genomes of Fischerella (Mastigocladus) sp. strains.</title>
        <authorList>
            <person name="Miller S.R."/>
        </authorList>
    </citation>
    <scope>NUCLEOTIDE SEQUENCE [LARGE SCALE GENOMIC DNA]</scope>
    <source>
        <strain evidence="1 2">CCMEE 5323</strain>
    </source>
</reference>
<organism evidence="1 2">
    <name type="scientific">Fischerella muscicola CCMEE 5323</name>
    <dbReference type="NCBI Taxonomy" id="2019572"/>
    <lineage>
        <taxon>Bacteria</taxon>
        <taxon>Bacillati</taxon>
        <taxon>Cyanobacteriota</taxon>
        <taxon>Cyanophyceae</taxon>
        <taxon>Nostocales</taxon>
        <taxon>Hapalosiphonaceae</taxon>
        <taxon>Fischerella</taxon>
    </lineage>
</organism>
<dbReference type="Proteomes" id="UP000235036">
    <property type="component" value="Unassembled WGS sequence"/>
</dbReference>
<proteinExistence type="predicted"/>